<evidence type="ECO:0000313" key="3">
    <source>
        <dbReference type="Proteomes" id="UP000009311"/>
    </source>
</evidence>
<dbReference type="AlphaFoldDB" id="I7IZ07"/>
<dbReference type="STRING" id="1423790.BN53_01720"/>
<dbReference type="PATRIC" id="fig|1423790.3.peg.913"/>
<dbReference type="EMBL" id="CAKD01000013">
    <property type="protein sequence ID" value="CCI84822.1"/>
    <property type="molecule type" value="Genomic_DNA"/>
</dbReference>
<name>I7IZ07_9LACO</name>
<dbReference type="eggNOG" id="ENOG50309JY">
    <property type="taxonomic scope" value="Bacteria"/>
</dbReference>
<feature type="compositionally biased region" description="Basic and acidic residues" evidence="1">
    <location>
        <begin position="518"/>
        <end position="530"/>
    </location>
</feature>
<accession>I7IZ07</accession>
<gene>
    <name evidence="2" type="ORF">BN53_01720</name>
</gene>
<protein>
    <submittedName>
        <fullName evidence="2">Putative molybdenum ABC transporter ATP-binding protein</fullName>
    </submittedName>
</protein>
<comment type="caution">
    <text evidence="2">The sequence shown here is derived from an EMBL/GenBank/DDBJ whole genome shotgun (WGS) entry which is preliminary data.</text>
</comment>
<keyword evidence="2" id="KW-0547">Nucleotide-binding</keyword>
<organism evidence="2 3">
    <name type="scientific">Lactobacillus pasteurii DSM 23907 = CRBIP 24.76</name>
    <dbReference type="NCBI Taxonomy" id="1423790"/>
    <lineage>
        <taxon>Bacteria</taxon>
        <taxon>Bacillati</taxon>
        <taxon>Bacillota</taxon>
        <taxon>Bacilli</taxon>
        <taxon>Lactobacillales</taxon>
        <taxon>Lactobacillaceae</taxon>
        <taxon>Lactobacillus</taxon>
    </lineage>
</organism>
<sequence>MDKKKLKHLIHERKKNDPLDQIDGSQIPFCQLKEPLDKAKKNGTLNIFRIKTLTKLRNEQEYEYSDHIRLKPYFEVDRPVMWQGIISHVTTPNASKKPVGDILIDKVEFGGIDQQVFHTGRPIDYHLWLQVANIRMMAIPPIEHKQKVSIGDVIQGFSLVKEYGHGKYGLGSTVITAIGVPVKYTKGADLVQRIISDYDRGDDWSLELQNSSNITDKVNDNLLITDNVNDNFKSFDELRGHVDVRYQPARYDKYFERLETNLEAKKNYQIIDKRRRNYAAGIKDIRPVIRNGEYKLEYELKNIWITNGYRLSALVSSSQKIDLPVDLIVRKDQFDGVHLRFKAKRDSEDLEKLADVEDVTFSNYPQTETLPADKELLLGYYLFKDRQIHFTARPILMKYLAWAYDHNQNRSEIRSCIDGLLYSHQLIKQEDMANKLLLDPDRNVYTVGEETYVDNEVVLDLSRFISEDELEEVEEEIKEPAKALPAPVEKPALSVAEPVKEKEEPEADLQDQAVKEQAPNKEVEYKSPKDLQEDLATNEQVFIGSNVLMNLVDKKGQVHAPSFDAKAIPLPSYKKLRKTLLRSYVTLKAVMPESSALKKLRQQGIPVQELDFTGKDLAEVAQKCGQEEGIWLNDQGTWRFSAEIYFLLLDYFKKNKEEFEQKLEAKKAKQVRSLNLLEKAKQAKLEATTKIGDKVEELAKAARELGQTPAVENKEKKPAAKPEKTVIKVAKKPAVKQEADKVEIANNVQAKVRIITANGSYFADDWTSLKQAQVELAKLAYRTNPSFIAAHDETTNKAVLLAPSFVQLIEEI</sequence>
<evidence type="ECO:0000256" key="1">
    <source>
        <dbReference type="SAM" id="MobiDB-lite"/>
    </source>
</evidence>
<evidence type="ECO:0000313" key="2">
    <source>
        <dbReference type="EMBL" id="CCI84822.1"/>
    </source>
</evidence>
<keyword evidence="2" id="KW-0067">ATP-binding</keyword>
<keyword evidence="3" id="KW-1185">Reference proteome</keyword>
<reference evidence="2 3" key="1">
    <citation type="submission" date="2012-06" db="EMBL/GenBank/DDBJ databases">
        <title>Draft Genome Sequence of Lactobacillus pasteurii CRBIP 24.76T.</title>
        <authorList>
            <person name="Cousin S."/>
            <person name="Bouchier C."/>
            <person name="Loux V."/>
            <person name="Ma L."/>
            <person name="Creno S."/>
            <person name="Bizet C."/>
            <person name="Clermont D."/>
        </authorList>
    </citation>
    <scope>NUCLEOTIDE SEQUENCE [LARGE SCALE GENOMIC DNA]</scope>
    <source>
        <strain evidence="3">CRBIP 24.76T</strain>
    </source>
</reference>
<dbReference type="Proteomes" id="UP000009311">
    <property type="component" value="Unassembled WGS sequence"/>
</dbReference>
<proteinExistence type="predicted"/>
<feature type="region of interest" description="Disordered" evidence="1">
    <location>
        <begin position="475"/>
        <end position="530"/>
    </location>
</feature>
<dbReference type="GO" id="GO:0005524">
    <property type="term" value="F:ATP binding"/>
    <property type="evidence" value="ECO:0007669"/>
    <property type="project" value="UniProtKB-KW"/>
</dbReference>